<protein>
    <submittedName>
        <fullName evidence="1">Uncharacterized protein</fullName>
    </submittedName>
</protein>
<keyword evidence="2" id="KW-1185">Reference proteome</keyword>
<evidence type="ECO:0000313" key="2">
    <source>
        <dbReference type="Proteomes" id="UP000279259"/>
    </source>
</evidence>
<comment type="caution">
    <text evidence="1">The sequence shown here is derived from an EMBL/GenBank/DDBJ whole genome shotgun (WGS) entry which is preliminary data.</text>
</comment>
<reference evidence="1 2" key="1">
    <citation type="submission" date="2018-11" db="EMBL/GenBank/DDBJ databases">
        <title>Genome sequence of Saitozyma podzolica DSM 27192.</title>
        <authorList>
            <person name="Aliyu H."/>
            <person name="Gorte O."/>
            <person name="Ochsenreither K."/>
        </authorList>
    </citation>
    <scope>NUCLEOTIDE SEQUENCE [LARGE SCALE GENOMIC DNA]</scope>
    <source>
        <strain evidence="1 2">DSM 27192</strain>
    </source>
</reference>
<proteinExistence type="predicted"/>
<gene>
    <name evidence="1" type="ORF">EHS25_000039</name>
</gene>
<accession>A0A427YVC2</accession>
<dbReference type="EMBL" id="RSCD01000001">
    <property type="protein sequence ID" value="RSH94955.1"/>
    <property type="molecule type" value="Genomic_DNA"/>
</dbReference>
<organism evidence="1 2">
    <name type="scientific">Saitozyma podzolica</name>
    <dbReference type="NCBI Taxonomy" id="1890683"/>
    <lineage>
        <taxon>Eukaryota</taxon>
        <taxon>Fungi</taxon>
        <taxon>Dikarya</taxon>
        <taxon>Basidiomycota</taxon>
        <taxon>Agaricomycotina</taxon>
        <taxon>Tremellomycetes</taxon>
        <taxon>Tremellales</taxon>
        <taxon>Trimorphomycetaceae</taxon>
        <taxon>Saitozyma</taxon>
    </lineage>
</organism>
<dbReference type="Proteomes" id="UP000279259">
    <property type="component" value="Unassembled WGS sequence"/>
</dbReference>
<name>A0A427YVC2_9TREE</name>
<dbReference type="AlphaFoldDB" id="A0A427YVC2"/>
<evidence type="ECO:0000313" key="1">
    <source>
        <dbReference type="EMBL" id="RSH94955.1"/>
    </source>
</evidence>
<sequence>MSDLASSVGDRPTTKNLKSLFDHVLTLWPLAGSAPTITEIRLSHGCLRIWGGSEASATAISQEEILIELQRHIDSKPLRADSLRNACRVLGWYTQIPCHAVSGHSGFGVASSKLGTECPRPHTLSLVHTSVNAELLNPVSVRGVNLKWRAQEPDWSALDFQVNTQSLGASSAVEEMLEDSSAKTEWMIALDLAEKLPETNGELH</sequence>